<accession>A0A667ZVQ6</accession>
<comment type="similarity">
    <text evidence="1">Belongs to the leprecan family.</text>
</comment>
<evidence type="ECO:0000256" key="4">
    <source>
        <dbReference type="SAM" id="SignalP"/>
    </source>
</evidence>
<dbReference type="PANTHER" id="PTHR13986">
    <property type="entry name" value="PROTEIN LYSINE HYDROXYLATION COMPLEX COMPONENT"/>
    <property type="match status" value="1"/>
</dbReference>
<keyword evidence="2 4" id="KW-0732">Signal</keyword>
<reference evidence="6" key="2">
    <citation type="submission" date="2025-08" db="UniProtKB">
        <authorList>
            <consortium name="Ensembl"/>
        </authorList>
    </citation>
    <scope>IDENTIFICATION</scope>
</reference>
<reference evidence="6" key="1">
    <citation type="submission" date="2019-06" db="EMBL/GenBank/DDBJ databases">
        <authorList>
            <consortium name="Wellcome Sanger Institute Data Sharing"/>
        </authorList>
    </citation>
    <scope>NUCLEOTIDE SEQUENCE [LARGE SCALE GENOMIC DNA]</scope>
</reference>
<organism evidence="6 7">
    <name type="scientific">Myripristis murdjan</name>
    <name type="common">pinecone soldierfish</name>
    <dbReference type="NCBI Taxonomy" id="586833"/>
    <lineage>
        <taxon>Eukaryota</taxon>
        <taxon>Metazoa</taxon>
        <taxon>Chordata</taxon>
        <taxon>Craniata</taxon>
        <taxon>Vertebrata</taxon>
        <taxon>Euteleostomi</taxon>
        <taxon>Actinopterygii</taxon>
        <taxon>Neopterygii</taxon>
        <taxon>Teleostei</taxon>
        <taxon>Neoteleostei</taxon>
        <taxon>Acanthomorphata</taxon>
        <taxon>Holocentriformes</taxon>
        <taxon>Holocentridae</taxon>
        <taxon>Myripristis</taxon>
    </lineage>
</organism>
<dbReference type="Ensembl" id="ENSMMDT00005037766.1">
    <property type="protein sequence ID" value="ENSMMDP00005036971.1"/>
    <property type="gene ID" value="ENSMMDG00005017284.1"/>
</dbReference>
<dbReference type="GO" id="GO:0030199">
    <property type="term" value="P:collagen fibril organization"/>
    <property type="evidence" value="ECO:0007669"/>
    <property type="project" value="TreeGrafter"/>
</dbReference>
<evidence type="ECO:0000256" key="1">
    <source>
        <dbReference type="ARBA" id="ARBA00006487"/>
    </source>
</evidence>
<gene>
    <name evidence="6" type="primary">P3H4</name>
</gene>
<reference evidence="6" key="3">
    <citation type="submission" date="2025-09" db="UniProtKB">
        <authorList>
            <consortium name="Ensembl"/>
        </authorList>
    </citation>
    <scope>IDENTIFICATION</scope>
</reference>
<evidence type="ECO:0000256" key="2">
    <source>
        <dbReference type="ARBA" id="ARBA00022729"/>
    </source>
</evidence>
<dbReference type="Proteomes" id="UP000472263">
    <property type="component" value="Chromosome 19"/>
</dbReference>
<evidence type="ECO:0000256" key="3">
    <source>
        <dbReference type="ARBA" id="ARBA00023180"/>
    </source>
</evidence>
<name>A0A667ZVQ6_9TELE</name>
<protein>
    <submittedName>
        <fullName evidence="6">Prolyl 3-hydroxylase family member 4 (inactive)</fullName>
    </submittedName>
</protein>
<proteinExistence type="inferred from homology"/>
<sequence length="430" mass="50063">MVAFCGRGGLLLVALCSSLVFVAVAQYDKYNFRNFSEEELLPLAAAYGRALDLYAAQNWTEAVEHLELSLRLHRLLRDSVRYCVRHCNNTNYDGEPSFMENWELRVYWHVMMRASCMKKCREHLRALHLPFPTEEIMDEFRRRAPYKYLHFAHSSLNDLQKAVPCAYTYLQRNPHDEEMNQVMERYRSQYDLSGYLTDHEERAHEASFLKGVQLVSSGDYSSSTEHMEKALRLYLHEYEMCQAECEGTSPLSSGSDLYPALAEAYIDVLRCQLKCEDNLMPNVGGYFVEKFMATIYHYLQYAYYKLNNGRSAVPCAASYQLFEPEDQVMRQNLLYYQAYDQQWGLQPSHFTPRTEALKYHSQMVTQKQMLVFAEHFLKLDDEDFLGPEEAARLASDSPDIEFEGMGDYEESIYAKWWQPEGKGDDGESNA</sequence>
<dbReference type="PANTHER" id="PTHR13986:SF4">
    <property type="entry name" value="ENDOPLASMIC RETICULUM PROTEIN SC65"/>
    <property type="match status" value="1"/>
</dbReference>
<evidence type="ECO:0000259" key="5">
    <source>
        <dbReference type="Pfam" id="PF23557"/>
    </source>
</evidence>
<dbReference type="GO" id="GO:0005518">
    <property type="term" value="F:collagen binding"/>
    <property type="evidence" value="ECO:0007669"/>
    <property type="project" value="TreeGrafter"/>
</dbReference>
<dbReference type="InParanoid" id="A0A667ZVQ6"/>
<dbReference type="InterPro" id="IPR056585">
    <property type="entry name" value="Leprecan_dom"/>
</dbReference>
<dbReference type="AlphaFoldDB" id="A0A667ZVQ6"/>
<keyword evidence="3" id="KW-0325">Glycoprotein</keyword>
<keyword evidence="7" id="KW-1185">Reference proteome</keyword>
<evidence type="ECO:0000313" key="7">
    <source>
        <dbReference type="Proteomes" id="UP000472263"/>
    </source>
</evidence>
<dbReference type="InterPro" id="IPR011990">
    <property type="entry name" value="TPR-like_helical_dom_sf"/>
</dbReference>
<feature type="signal peptide" evidence="4">
    <location>
        <begin position="1"/>
        <end position="25"/>
    </location>
</feature>
<dbReference type="Gene3D" id="1.25.40.10">
    <property type="entry name" value="Tetratricopeptide repeat domain"/>
    <property type="match status" value="1"/>
</dbReference>
<evidence type="ECO:0000313" key="6">
    <source>
        <dbReference type="Ensembl" id="ENSMMDP00005036971.1"/>
    </source>
</evidence>
<dbReference type="GeneTree" id="ENSGT00940000153814"/>
<feature type="chain" id="PRO_5025650343" evidence="4">
    <location>
        <begin position="26"/>
        <end position="430"/>
    </location>
</feature>
<dbReference type="InterPro" id="IPR052284">
    <property type="entry name" value="Collagen_mod_leprecan"/>
</dbReference>
<dbReference type="OrthoDB" id="8517835at2759"/>
<dbReference type="Pfam" id="PF23557">
    <property type="entry name" value="TPR_leprecan"/>
    <property type="match status" value="1"/>
</dbReference>
<feature type="domain" description="Leprecan-like alpha-helical" evidence="5">
    <location>
        <begin position="42"/>
        <end position="338"/>
    </location>
</feature>
<dbReference type="GO" id="GO:0005783">
    <property type="term" value="C:endoplasmic reticulum"/>
    <property type="evidence" value="ECO:0007669"/>
    <property type="project" value="TreeGrafter"/>
</dbReference>